<accession>A0A0H2VFU8</accession>
<dbReference type="EMBL" id="AE015929">
    <property type="protein sequence ID" value="AAO04471.1"/>
    <property type="molecule type" value="Genomic_DNA"/>
</dbReference>
<reference evidence="1 2" key="1">
    <citation type="journal article" date="2003" name="Mol. Microbiol.">
        <title>Genome-based analysis of virulence genes in a non-biofilm-forming Staphylococcus epidermidis strain (ATCC 12228).</title>
        <authorList>
            <person name="Zhang Y.Q."/>
            <person name="Ren S.X."/>
            <person name="Li H.L."/>
            <person name="Wang Y.X."/>
            <person name="Fu G."/>
            <person name="Yang J."/>
            <person name="Qin Z.Q."/>
            <person name="Miao Y.G."/>
            <person name="Wang W.Y."/>
            <person name="Chen R.S."/>
            <person name="Shen Y."/>
            <person name="Chen Z."/>
            <person name="Yuan Z.H."/>
            <person name="Zhao G.P."/>
            <person name="Qu D."/>
            <person name="Danchin A."/>
            <person name="Wen Y.M."/>
        </authorList>
    </citation>
    <scope>NUCLEOTIDE SEQUENCE [LARGE SCALE GENOMIC DNA]</scope>
    <source>
        <strain evidence="2">ATCC 12228 / FDA PCI 1200</strain>
    </source>
</reference>
<dbReference type="Proteomes" id="UP000001411">
    <property type="component" value="Chromosome"/>
</dbReference>
<organism evidence="1 2">
    <name type="scientific">Staphylococcus epidermidis (strain ATCC 12228 / FDA PCI 1200)</name>
    <dbReference type="NCBI Taxonomy" id="176280"/>
    <lineage>
        <taxon>Bacteria</taxon>
        <taxon>Bacillati</taxon>
        <taxon>Bacillota</taxon>
        <taxon>Bacilli</taxon>
        <taxon>Bacillales</taxon>
        <taxon>Staphylococcaceae</taxon>
        <taxon>Staphylococcus</taxon>
    </lineage>
</organism>
<name>A0A0H2VFU8_STAES</name>
<evidence type="ECO:0000313" key="2">
    <source>
        <dbReference type="Proteomes" id="UP000001411"/>
    </source>
</evidence>
<sequence>MQSSLNNYPFKTVRETEKGEVFLMDKSTYDYKKIM</sequence>
<gene>
    <name evidence="1" type="ordered locus">SE_0874</name>
</gene>
<dbReference type="KEGG" id="sep:SE_0874"/>
<proteinExistence type="predicted"/>
<protein>
    <submittedName>
        <fullName evidence="1">Uncharacterized protein</fullName>
    </submittedName>
</protein>
<dbReference type="HOGENOM" id="CLU_3367475_0_0_9"/>
<evidence type="ECO:0000313" key="1">
    <source>
        <dbReference type="EMBL" id="AAO04471.1"/>
    </source>
</evidence>
<dbReference type="AlphaFoldDB" id="A0A0H2VFU8"/>